<proteinExistence type="inferred from homology"/>
<dbReference type="InterPro" id="IPR029055">
    <property type="entry name" value="Ntn_hydrolases_N"/>
</dbReference>
<dbReference type="PANTHER" id="PTHR43199">
    <property type="entry name" value="GLUTATHIONE HYDROLASE"/>
    <property type="match status" value="1"/>
</dbReference>
<feature type="binding site" evidence="10">
    <location>
        <position position="479"/>
    </location>
    <ligand>
        <name>L-glutamate</name>
        <dbReference type="ChEBI" id="CHEBI:29985"/>
    </ligand>
</feature>
<feature type="binding site" evidence="10">
    <location>
        <begin position="457"/>
        <end position="458"/>
    </location>
    <ligand>
        <name>L-glutamate</name>
        <dbReference type="ChEBI" id="CHEBI:29985"/>
    </ligand>
</feature>
<keyword evidence="12" id="KW-0732">Signal</keyword>
<organism evidence="13 14">
    <name type="scientific">Candidatus Pseudobacter hemicellulosilyticus</name>
    <dbReference type="NCBI Taxonomy" id="3121375"/>
    <lineage>
        <taxon>Bacteria</taxon>
        <taxon>Pseudomonadati</taxon>
        <taxon>Bacteroidota</taxon>
        <taxon>Chitinophagia</taxon>
        <taxon>Chitinophagales</taxon>
        <taxon>Chitinophagaceae</taxon>
        <taxon>Pseudobacter</taxon>
    </lineage>
</organism>
<gene>
    <name evidence="13" type="primary">ggt</name>
    <name evidence="13" type="ORF">P0Y53_14840</name>
</gene>
<evidence type="ECO:0000256" key="8">
    <source>
        <dbReference type="ARBA" id="ARBA00047417"/>
    </source>
</evidence>
<evidence type="ECO:0000256" key="11">
    <source>
        <dbReference type="RuleBase" id="RU368036"/>
    </source>
</evidence>
<dbReference type="Gene3D" id="1.10.246.130">
    <property type="match status" value="1"/>
</dbReference>
<reference evidence="13" key="1">
    <citation type="submission" date="2023-03" db="EMBL/GenBank/DDBJ databases">
        <title>Andean soil-derived lignocellulolytic bacterial consortium as a source of novel taxa and putative plastic-active enzymes.</title>
        <authorList>
            <person name="Diaz-Garcia L."/>
            <person name="Chuvochina M."/>
            <person name="Feuerriegel G."/>
            <person name="Bunk B."/>
            <person name="Sproer C."/>
            <person name="Streit W.R."/>
            <person name="Rodriguez L.M."/>
            <person name="Overmann J."/>
            <person name="Jimenez D.J."/>
        </authorList>
    </citation>
    <scope>NUCLEOTIDE SEQUENCE</scope>
    <source>
        <strain evidence="13">MAG 7</strain>
    </source>
</reference>
<dbReference type="PANTHER" id="PTHR43199:SF1">
    <property type="entry name" value="GLUTATHIONE HYDROLASE PROENZYME"/>
    <property type="match status" value="1"/>
</dbReference>
<evidence type="ECO:0000256" key="7">
    <source>
        <dbReference type="ARBA" id="ARBA00023315"/>
    </source>
</evidence>
<comment type="similarity">
    <text evidence="3 11">Belongs to the gamma-glutamyltransferase family.</text>
</comment>
<keyword evidence="6 11" id="KW-0865">Zymogen</keyword>
<name>A0AAJ5WN81_9BACT</name>
<dbReference type="InterPro" id="IPR051792">
    <property type="entry name" value="GGT_bact"/>
</dbReference>
<sequence>MQHLSHRLLTCLCMLILLAGCAGRHQLHTVTATDPWQYTINKTVTVRNGAVVAAHPLASATGLAILQQGGNAIDAAIATQLALAVVYPGAGNLGGGGFLVAQLADGHSLAIDYREAAPAKAHRDLYLDAAGNAQLGKSQQGHLAAGVPGTVAGLFASARYGKLPFKMLIQPAINLAAKGFAITAAEANSLNRAQADLIRCNTRQPAFVRTSSWKAGDTLLQPELARTLERIRDKGPEGFYGGETANLLVAEMARGRGMISHADLSSYQAKERTPVRFQYKDYTIITMPLPSSGGILLPQMMQMVSSYPIAQYGFGSSQTVQLMTEIERRAYADRGQYLGDTDFVKVPVQTLTSAAYLQERMKDYVPGKAGNSRDVQAGVIAESEETTHLSVVDKEGNAVAVTTTLNGHYGSRTVVGGAGFLLNNEMDDFSVKPGVPNMYGAIGTEANAIAPGKRMLSSMTPTIVLKNNKPFLVLGTPGGTTIITSVFQTLMNILEFGMNAEDAVNKPKFHHQWQPDELFVEPEFPEALREQLRQMGYTVSSRGTIGRMELIRLHPDGRIEAVADKRGDDHAAGF</sequence>
<keyword evidence="5 11" id="KW-0378">Hydrolase</keyword>
<comment type="PTM">
    <text evidence="11">Cleaved by autocatalysis into a large and a small subunit.</text>
</comment>
<dbReference type="InterPro" id="IPR043138">
    <property type="entry name" value="GGT_lsub"/>
</dbReference>
<feature type="chain" id="PRO_5042533494" description="Glutathione hydrolase proenzyme" evidence="12">
    <location>
        <begin position="20"/>
        <end position="574"/>
    </location>
</feature>
<dbReference type="InterPro" id="IPR043137">
    <property type="entry name" value="GGT_ssub_C"/>
</dbReference>
<evidence type="ECO:0000313" key="14">
    <source>
        <dbReference type="Proteomes" id="UP001220610"/>
    </source>
</evidence>
<dbReference type="Gene3D" id="3.60.20.40">
    <property type="match status" value="1"/>
</dbReference>
<dbReference type="EC" id="2.3.2.2" evidence="11"/>
<dbReference type="PRINTS" id="PR01210">
    <property type="entry name" value="GGTRANSPTASE"/>
</dbReference>
<evidence type="ECO:0000256" key="1">
    <source>
        <dbReference type="ARBA" id="ARBA00001049"/>
    </source>
</evidence>
<dbReference type="GO" id="GO:0103068">
    <property type="term" value="F:leukotriene C4 gamma-glutamyl transferase activity"/>
    <property type="evidence" value="ECO:0007669"/>
    <property type="project" value="UniProtKB-EC"/>
</dbReference>
<feature type="binding site" evidence="10">
    <location>
        <position position="428"/>
    </location>
    <ligand>
        <name>L-glutamate</name>
        <dbReference type="ChEBI" id="CHEBI:29985"/>
    </ligand>
</feature>
<feature type="active site" description="Nucleophile" evidence="9">
    <location>
        <position position="386"/>
    </location>
</feature>
<dbReference type="GO" id="GO:0006751">
    <property type="term" value="P:glutathione catabolic process"/>
    <property type="evidence" value="ECO:0007669"/>
    <property type="project" value="UniProtKB-UniRule"/>
</dbReference>
<keyword evidence="7 11" id="KW-0012">Acyltransferase</keyword>
<comment type="catalytic activity">
    <reaction evidence="1 11">
        <text>an S-substituted glutathione + H2O = an S-substituted L-cysteinylglycine + L-glutamate</text>
        <dbReference type="Rhea" id="RHEA:59468"/>
        <dbReference type="ChEBI" id="CHEBI:15377"/>
        <dbReference type="ChEBI" id="CHEBI:29985"/>
        <dbReference type="ChEBI" id="CHEBI:90779"/>
        <dbReference type="ChEBI" id="CHEBI:143103"/>
        <dbReference type="EC" id="3.4.19.13"/>
    </reaction>
</comment>
<evidence type="ECO:0000313" key="13">
    <source>
        <dbReference type="EMBL" id="WEK33766.1"/>
    </source>
</evidence>
<evidence type="ECO:0000256" key="12">
    <source>
        <dbReference type="SAM" id="SignalP"/>
    </source>
</evidence>
<dbReference type="Pfam" id="PF01019">
    <property type="entry name" value="G_glu_transpept"/>
    <property type="match status" value="1"/>
</dbReference>
<feature type="signal peptide" evidence="12">
    <location>
        <begin position="1"/>
        <end position="19"/>
    </location>
</feature>
<comment type="catalytic activity">
    <reaction evidence="8 11">
        <text>an N-terminal (5-L-glutamyl)-[peptide] + an alpha-amino acid = 5-L-glutamyl amino acid + an N-terminal L-alpha-aminoacyl-[peptide]</text>
        <dbReference type="Rhea" id="RHEA:23904"/>
        <dbReference type="Rhea" id="RHEA-COMP:9780"/>
        <dbReference type="Rhea" id="RHEA-COMP:9795"/>
        <dbReference type="ChEBI" id="CHEBI:77644"/>
        <dbReference type="ChEBI" id="CHEBI:78597"/>
        <dbReference type="ChEBI" id="CHEBI:78599"/>
        <dbReference type="ChEBI" id="CHEBI:78608"/>
        <dbReference type="EC" id="2.3.2.2"/>
    </reaction>
</comment>
<dbReference type="EMBL" id="CP119311">
    <property type="protein sequence ID" value="WEK33766.1"/>
    <property type="molecule type" value="Genomic_DNA"/>
</dbReference>
<dbReference type="EC" id="3.4.19.13" evidence="11"/>
<comment type="pathway">
    <text evidence="11">Sulfur metabolism; glutathione metabolism.</text>
</comment>
<comment type="subunit">
    <text evidence="11">This enzyme consists of two polypeptide chains, which are synthesized in precursor form from a single polypeptide.</text>
</comment>
<evidence type="ECO:0000256" key="10">
    <source>
        <dbReference type="PIRSR" id="PIRSR600101-2"/>
    </source>
</evidence>
<accession>A0AAJ5WN81</accession>
<evidence type="ECO:0000256" key="9">
    <source>
        <dbReference type="PIRSR" id="PIRSR600101-1"/>
    </source>
</evidence>
<dbReference type="InterPro" id="IPR055262">
    <property type="entry name" value="GGT_CS"/>
</dbReference>
<comment type="catalytic activity">
    <reaction evidence="2 11">
        <text>glutathione + H2O = L-cysteinylglycine + L-glutamate</text>
        <dbReference type="Rhea" id="RHEA:28807"/>
        <dbReference type="ChEBI" id="CHEBI:15377"/>
        <dbReference type="ChEBI" id="CHEBI:29985"/>
        <dbReference type="ChEBI" id="CHEBI:57925"/>
        <dbReference type="ChEBI" id="CHEBI:61694"/>
        <dbReference type="EC" id="3.4.19.13"/>
    </reaction>
</comment>
<feature type="binding site" evidence="10">
    <location>
        <position position="114"/>
    </location>
    <ligand>
        <name>L-glutamate</name>
        <dbReference type="ChEBI" id="CHEBI:29985"/>
    </ligand>
</feature>
<dbReference type="Proteomes" id="UP001220610">
    <property type="component" value="Chromosome"/>
</dbReference>
<evidence type="ECO:0000256" key="5">
    <source>
        <dbReference type="ARBA" id="ARBA00022801"/>
    </source>
</evidence>
<evidence type="ECO:0000256" key="4">
    <source>
        <dbReference type="ARBA" id="ARBA00022679"/>
    </source>
</evidence>
<dbReference type="GO" id="GO:0006750">
    <property type="term" value="P:glutathione biosynthetic process"/>
    <property type="evidence" value="ECO:0007669"/>
    <property type="project" value="UniProtKB-KW"/>
</dbReference>
<dbReference type="PROSITE" id="PS51257">
    <property type="entry name" value="PROKAR_LIPOPROTEIN"/>
    <property type="match status" value="1"/>
</dbReference>
<evidence type="ECO:0000256" key="3">
    <source>
        <dbReference type="ARBA" id="ARBA00009381"/>
    </source>
</evidence>
<evidence type="ECO:0000256" key="2">
    <source>
        <dbReference type="ARBA" id="ARBA00001089"/>
    </source>
</evidence>
<dbReference type="GO" id="GO:0036374">
    <property type="term" value="F:glutathione hydrolase activity"/>
    <property type="evidence" value="ECO:0007669"/>
    <property type="project" value="UniProtKB-UniRule"/>
</dbReference>
<protein>
    <recommendedName>
        <fullName evidence="11">Glutathione hydrolase proenzyme</fullName>
        <ecNumber evidence="11">2.3.2.2</ecNumber>
        <ecNumber evidence="11">3.4.19.13</ecNumber>
    </recommendedName>
    <component>
        <recommendedName>
            <fullName evidence="11">Glutathione hydrolase large chain</fullName>
        </recommendedName>
    </component>
    <component>
        <recommendedName>
            <fullName evidence="11">Glutathione hydrolase small chain</fullName>
        </recommendedName>
    </component>
</protein>
<dbReference type="PROSITE" id="PS00462">
    <property type="entry name" value="G_GLU_TRANSPEPTIDASE"/>
    <property type="match status" value="1"/>
</dbReference>
<keyword evidence="4 11" id="KW-0808">Transferase</keyword>
<evidence type="ECO:0000256" key="6">
    <source>
        <dbReference type="ARBA" id="ARBA00023145"/>
    </source>
</evidence>
<dbReference type="AlphaFoldDB" id="A0AAJ5WN81"/>
<dbReference type="NCBIfam" id="TIGR00066">
    <property type="entry name" value="g_glut_trans"/>
    <property type="match status" value="1"/>
</dbReference>
<keyword evidence="11" id="KW-0317">Glutathione biosynthesis</keyword>
<dbReference type="SUPFAM" id="SSF56235">
    <property type="entry name" value="N-terminal nucleophile aminohydrolases (Ntn hydrolases)"/>
    <property type="match status" value="1"/>
</dbReference>
<feature type="binding site" evidence="10">
    <location>
        <begin position="404"/>
        <end position="406"/>
    </location>
    <ligand>
        <name>L-glutamate</name>
        <dbReference type="ChEBI" id="CHEBI:29985"/>
    </ligand>
</feature>
<dbReference type="InterPro" id="IPR000101">
    <property type="entry name" value="GGT_peptidase"/>
</dbReference>